<gene>
    <name evidence="2" type="ORF">GLW17_11345</name>
</gene>
<dbReference type="InterPro" id="IPR016787">
    <property type="entry name" value="UCP021328"/>
</dbReference>
<sequence length="143" mass="17314">MKLTIYFDGRFWCGLIEYESIQGDYRACKYVFGPEPKDKELEHFIYFKLQKFMNKNDKYFNNMILSNETNNIDKKINPKKMQRKINKEKRKPVMSTKAQLTITKSREQAKKGRKQQKKLHKQCSKKEKFDLKQKKKLEKKKGH</sequence>
<feature type="compositionally biased region" description="Basic residues" evidence="1">
    <location>
        <begin position="133"/>
        <end position="143"/>
    </location>
</feature>
<dbReference type="AlphaFoldDB" id="A0AB37D6Y9"/>
<dbReference type="KEGG" id="tey:GLW17_11345"/>
<evidence type="ECO:0000313" key="3">
    <source>
        <dbReference type="Proteomes" id="UP000427886"/>
    </source>
</evidence>
<reference evidence="2 3" key="1">
    <citation type="submission" date="2019-11" db="EMBL/GenBank/DDBJ databases">
        <authorList>
            <person name="Kim E."/>
            <person name="Lee J."/>
            <person name="Jeon K."/>
            <person name="Lee Y."/>
        </authorList>
    </citation>
    <scope>NUCLEOTIDE SEQUENCE [LARGE SCALE GENOMIC DNA]</scope>
    <source>
        <strain evidence="2 3">YJ1</strain>
    </source>
</reference>
<name>A0AB37D6Y9_TETHA</name>
<feature type="compositionally biased region" description="Basic residues" evidence="1">
    <location>
        <begin position="111"/>
        <end position="123"/>
    </location>
</feature>
<evidence type="ECO:0000256" key="1">
    <source>
        <dbReference type="SAM" id="MobiDB-lite"/>
    </source>
</evidence>
<feature type="compositionally biased region" description="Basic residues" evidence="1">
    <location>
        <begin position="78"/>
        <end position="92"/>
    </location>
</feature>
<dbReference type="Pfam" id="PF11208">
    <property type="entry name" value="DUF2992"/>
    <property type="match status" value="1"/>
</dbReference>
<accession>A0AB37D6Y9</accession>
<dbReference type="PIRSF" id="PIRSF021328">
    <property type="entry name" value="UCP021328"/>
    <property type="match status" value="1"/>
</dbReference>
<dbReference type="RefSeq" id="WP_094243686.1">
    <property type="nucleotide sequence ID" value="NZ_CP020017.1"/>
</dbReference>
<dbReference type="EMBL" id="CP046246">
    <property type="protein sequence ID" value="QGP77335.1"/>
    <property type="molecule type" value="Genomic_DNA"/>
</dbReference>
<organism evidence="2 3">
    <name type="scientific">Tetragenococcus halophilus</name>
    <name type="common">Pediococcus halophilus</name>
    <dbReference type="NCBI Taxonomy" id="51669"/>
    <lineage>
        <taxon>Bacteria</taxon>
        <taxon>Bacillati</taxon>
        <taxon>Bacillota</taxon>
        <taxon>Bacilli</taxon>
        <taxon>Lactobacillales</taxon>
        <taxon>Enterococcaceae</taxon>
        <taxon>Tetragenococcus</taxon>
    </lineage>
</organism>
<proteinExistence type="predicted"/>
<feature type="region of interest" description="Disordered" evidence="1">
    <location>
        <begin position="78"/>
        <end position="143"/>
    </location>
</feature>
<evidence type="ECO:0000313" key="2">
    <source>
        <dbReference type="EMBL" id="QGP77335.1"/>
    </source>
</evidence>
<dbReference type="Proteomes" id="UP000427886">
    <property type="component" value="Chromosome"/>
</dbReference>
<protein>
    <submittedName>
        <fullName evidence="2">DUF2992 family protein</fullName>
    </submittedName>
</protein>